<sequence length="124" mass="13598">MIKIWDAATGVLQHRHCIDTDIGIQYISSISSGERYVKTNGGLCSLPPSERQFTLQSINVNWIRLEGDWLVLGSQKVLWLLPDYHATAMAVGDDRIFIGHASGRVSVIVFDLASKDLASAAVEA</sequence>
<dbReference type="EMBL" id="KV878904">
    <property type="protein sequence ID" value="OJJ81792.1"/>
    <property type="molecule type" value="Genomic_DNA"/>
</dbReference>
<evidence type="ECO:0000313" key="1">
    <source>
        <dbReference type="EMBL" id="OJJ81792.1"/>
    </source>
</evidence>
<dbReference type="GeneID" id="34464624"/>
<proteinExistence type="predicted"/>
<reference evidence="2" key="1">
    <citation type="journal article" date="2017" name="Genome Biol.">
        <title>Comparative genomics reveals high biological diversity and specific adaptations in the industrially and medically important fungal genus Aspergillus.</title>
        <authorList>
            <person name="de Vries R.P."/>
            <person name="Riley R."/>
            <person name="Wiebenga A."/>
            <person name="Aguilar-Osorio G."/>
            <person name="Amillis S."/>
            <person name="Uchima C.A."/>
            <person name="Anderluh G."/>
            <person name="Asadollahi M."/>
            <person name="Askin M."/>
            <person name="Barry K."/>
            <person name="Battaglia E."/>
            <person name="Bayram O."/>
            <person name="Benocci T."/>
            <person name="Braus-Stromeyer S.A."/>
            <person name="Caldana C."/>
            <person name="Canovas D."/>
            <person name="Cerqueira G.C."/>
            <person name="Chen F."/>
            <person name="Chen W."/>
            <person name="Choi C."/>
            <person name="Clum A."/>
            <person name="Dos Santos R.A."/>
            <person name="Damasio A.R."/>
            <person name="Diallinas G."/>
            <person name="Emri T."/>
            <person name="Fekete E."/>
            <person name="Flipphi M."/>
            <person name="Freyberg S."/>
            <person name="Gallo A."/>
            <person name="Gournas C."/>
            <person name="Habgood R."/>
            <person name="Hainaut M."/>
            <person name="Harispe M.L."/>
            <person name="Henrissat B."/>
            <person name="Hilden K.S."/>
            <person name="Hope R."/>
            <person name="Hossain A."/>
            <person name="Karabika E."/>
            <person name="Karaffa L."/>
            <person name="Karanyi Z."/>
            <person name="Krasevec N."/>
            <person name="Kuo A."/>
            <person name="Kusch H."/>
            <person name="LaButti K."/>
            <person name="Lagendijk E.L."/>
            <person name="Lapidus A."/>
            <person name="Levasseur A."/>
            <person name="Lindquist E."/>
            <person name="Lipzen A."/>
            <person name="Logrieco A.F."/>
            <person name="MacCabe A."/>
            <person name="Maekelae M.R."/>
            <person name="Malavazi I."/>
            <person name="Melin P."/>
            <person name="Meyer V."/>
            <person name="Mielnichuk N."/>
            <person name="Miskei M."/>
            <person name="Molnar A.P."/>
            <person name="Mule G."/>
            <person name="Ngan C.Y."/>
            <person name="Orejas M."/>
            <person name="Orosz E."/>
            <person name="Ouedraogo J.P."/>
            <person name="Overkamp K.M."/>
            <person name="Park H.-S."/>
            <person name="Perrone G."/>
            <person name="Piumi F."/>
            <person name="Punt P.J."/>
            <person name="Ram A.F."/>
            <person name="Ramon A."/>
            <person name="Rauscher S."/>
            <person name="Record E."/>
            <person name="Riano-Pachon D.M."/>
            <person name="Robert V."/>
            <person name="Roehrig J."/>
            <person name="Ruller R."/>
            <person name="Salamov A."/>
            <person name="Salih N.S."/>
            <person name="Samson R.A."/>
            <person name="Sandor E."/>
            <person name="Sanguinetti M."/>
            <person name="Schuetze T."/>
            <person name="Sepcic K."/>
            <person name="Shelest E."/>
            <person name="Sherlock G."/>
            <person name="Sophianopoulou V."/>
            <person name="Squina F.M."/>
            <person name="Sun H."/>
            <person name="Susca A."/>
            <person name="Todd R.B."/>
            <person name="Tsang A."/>
            <person name="Unkles S.E."/>
            <person name="van de Wiele N."/>
            <person name="van Rossen-Uffink D."/>
            <person name="Oliveira J.V."/>
            <person name="Vesth T.C."/>
            <person name="Visser J."/>
            <person name="Yu J.-H."/>
            <person name="Zhou M."/>
            <person name="Andersen M.R."/>
            <person name="Archer D.B."/>
            <person name="Baker S.E."/>
            <person name="Benoit I."/>
            <person name="Brakhage A.A."/>
            <person name="Braus G.H."/>
            <person name="Fischer R."/>
            <person name="Frisvad J.C."/>
            <person name="Goldman G.H."/>
            <person name="Houbraken J."/>
            <person name="Oakley B."/>
            <person name="Pocsi I."/>
            <person name="Scazzocchio C."/>
            <person name="Seiboth B."/>
            <person name="vanKuyk P.A."/>
            <person name="Wortman J."/>
            <person name="Dyer P.S."/>
            <person name="Grigoriev I.V."/>
        </authorList>
    </citation>
    <scope>NUCLEOTIDE SEQUENCE [LARGE SCALE GENOMIC DNA]</scope>
    <source>
        <strain evidence="2">CBS 516.65</strain>
    </source>
</reference>
<evidence type="ECO:0000313" key="2">
    <source>
        <dbReference type="Proteomes" id="UP000184300"/>
    </source>
</evidence>
<dbReference type="OrthoDB" id="538223at2759"/>
<gene>
    <name evidence="1" type="ORF">ASPGLDRAFT_591911</name>
</gene>
<organism evidence="1 2">
    <name type="scientific">Aspergillus glaucus CBS 516.65</name>
    <dbReference type="NCBI Taxonomy" id="1160497"/>
    <lineage>
        <taxon>Eukaryota</taxon>
        <taxon>Fungi</taxon>
        <taxon>Dikarya</taxon>
        <taxon>Ascomycota</taxon>
        <taxon>Pezizomycotina</taxon>
        <taxon>Eurotiomycetes</taxon>
        <taxon>Eurotiomycetidae</taxon>
        <taxon>Eurotiales</taxon>
        <taxon>Aspergillaceae</taxon>
        <taxon>Aspergillus</taxon>
        <taxon>Aspergillus subgen. Aspergillus</taxon>
    </lineage>
</organism>
<keyword evidence="2" id="KW-1185">Reference proteome</keyword>
<accession>A0A1L9VD94</accession>
<name>A0A1L9VD94_ASPGL</name>
<dbReference type="RefSeq" id="XP_022398490.1">
    <property type="nucleotide sequence ID" value="XM_022548364.1"/>
</dbReference>
<evidence type="ECO:0008006" key="3">
    <source>
        <dbReference type="Google" id="ProtNLM"/>
    </source>
</evidence>
<dbReference type="Proteomes" id="UP000184300">
    <property type="component" value="Unassembled WGS sequence"/>
</dbReference>
<protein>
    <recommendedName>
        <fullName evidence="3">Anaphase-promoting complex subunit 4 WD40 domain-containing protein</fullName>
    </recommendedName>
</protein>
<dbReference type="AlphaFoldDB" id="A0A1L9VD94"/>
<dbReference type="VEuPathDB" id="FungiDB:ASPGLDRAFT_591911"/>